<feature type="transmembrane region" description="Helical" evidence="5">
    <location>
        <begin position="173"/>
        <end position="192"/>
    </location>
</feature>
<dbReference type="PANTHER" id="PTHR22950">
    <property type="entry name" value="AMINO ACID TRANSPORTER"/>
    <property type="match status" value="1"/>
</dbReference>
<gene>
    <name evidence="7" type="ORF">FWK35_00002515</name>
</gene>
<feature type="transmembrane region" description="Helical" evidence="5">
    <location>
        <begin position="138"/>
        <end position="161"/>
    </location>
</feature>
<evidence type="ECO:0000256" key="2">
    <source>
        <dbReference type="ARBA" id="ARBA00022692"/>
    </source>
</evidence>
<comment type="subcellular location">
    <subcellularLocation>
        <location evidence="1">Membrane</location>
        <topology evidence="1">Multi-pass membrane protein</topology>
    </subcellularLocation>
</comment>
<dbReference type="AlphaFoldDB" id="A0A6G0ZAU4"/>
<reference evidence="7 8" key="1">
    <citation type="submission" date="2019-08" db="EMBL/GenBank/DDBJ databases">
        <title>Whole genome of Aphis craccivora.</title>
        <authorList>
            <person name="Voronova N.V."/>
            <person name="Shulinski R.S."/>
            <person name="Bandarenka Y.V."/>
            <person name="Zhorov D.G."/>
            <person name="Warner D."/>
        </authorList>
    </citation>
    <scope>NUCLEOTIDE SEQUENCE [LARGE SCALE GENOMIC DNA]</scope>
    <source>
        <strain evidence="7">180601</strain>
        <tissue evidence="7">Whole Body</tissue>
    </source>
</reference>
<feature type="transmembrane region" description="Helical" evidence="5">
    <location>
        <begin position="269"/>
        <end position="296"/>
    </location>
</feature>
<protein>
    <submittedName>
        <fullName evidence="7">Proton-coupled amino acid transporter-like protein pathetic isoform X1</fullName>
    </submittedName>
</protein>
<evidence type="ECO:0000313" key="7">
    <source>
        <dbReference type="EMBL" id="KAF0767661.1"/>
    </source>
</evidence>
<dbReference type="Pfam" id="PF01490">
    <property type="entry name" value="Aa_trans"/>
    <property type="match status" value="1"/>
</dbReference>
<evidence type="ECO:0000256" key="5">
    <source>
        <dbReference type="SAM" id="Phobius"/>
    </source>
</evidence>
<feature type="transmembrane region" description="Helical" evidence="5">
    <location>
        <begin position="420"/>
        <end position="446"/>
    </location>
</feature>
<feature type="transmembrane region" description="Helical" evidence="5">
    <location>
        <begin position="73"/>
        <end position="95"/>
    </location>
</feature>
<feature type="transmembrane region" description="Helical" evidence="5">
    <location>
        <begin position="239"/>
        <end position="257"/>
    </location>
</feature>
<name>A0A6G0ZAU4_APHCR</name>
<sequence length="503" mass="56498">MHYNIIRLISFTICIHFRQKTLRNQEKGDYFDPFLERNLEHPTTNGETLTHLLKASLGTGILAMPLAFQCSGLITGIFATVFVSFVCTYCSYSLVKCAHTLYRRTRVSSMSYADVAEVAFANGPKWSRNFSSLTRQSVLWLLFVTYFGTCSVYTVIIASNFDQLFTYHMGYELNLRSFIAILLIPLILLSYVPNLKYLAPVSMVANLLMATGLGITFYYTLCDMPNISERPAVGSLETFPTFFCLTVFAMEAIGVVMPLENNMKTPRNFLGIFGVLNVGMGGVTMVYILLGFFGYLKYGEATKSSITLNLPIEDVAAQMAKICISLAVFCTYGLQFFVCLEIIWTKIQENFEKSTMFHNYVLRTVLVTLSGEFEYATDYNDEYNICINYYTLYFYNSNITFVWLYFTVLIAVAVPTIGPFIGLIGAFCFSLLGIVVPVFIEFATYWNDVTIWMTLRNVVLIIVGILALVFGTVNSVADIIAAYDPAQAVKCAINSTLTEPIAE</sequence>
<accession>A0A6G0ZAU4</accession>
<feature type="domain" description="Amino acid transporter transmembrane" evidence="6">
    <location>
        <begin position="42"/>
        <end position="475"/>
    </location>
</feature>
<feature type="transmembrane region" description="Helical" evidence="5">
    <location>
        <begin position="197"/>
        <end position="219"/>
    </location>
</feature>
<evidence type="ECO:0000256" key="3">
    <source>
        <dbReference type="ARBA" id="ARBA00022989"/>
    </source>
</evidence>
<keyword evidence="2 5" id="KW-0812">Transmembrane</keyword>
<proteinExistence type="predicted"/>
<dbReference type="InterPro" id="IPR013057">
    <property type="entry name" value="AA_transpt_TM"/>
</dbReference>
<dbReference type="EMBL" id="VUJU01000922">
    <property type="protein sequence ID" value="KAF0767661.1"/>
    <property type="molecule type" value="Genomic_DNA"/>
</dbReference>
<feature type="transmembrane region" description="Helical" evidence="5">
    <location>
        <begin position="458"/>
        <end position="483"/>
    </location>
</feature>
<keyword evidence="8" id="KW-1185">Reference proteome</keyword>
<evidence type="ECO:0000313" key="8">
    <source>
        <dbReference type="Proteomes" id="UP000478052"/>
    </source>
</evidence>
<evidence type="ECO:0000259" key="6">
    <source>
        <dbReference type="Pfam" id="PF01490"/>
    </source>
</evidence>
<dbReference type="PANTHER" id="PTHR22950:SF154">
    <property type="entry name" value="PROTON-COUPLED AMINO ACID TRANSPORTER-LIKE PROTEIN PATHETIC"/>
    <property type="match status" value="1"/>
</dbReference>
<organism evidence="7 8">
    <name type="scientific">Aphis craccivora</name>
    <name type="common">Cowpea aphid</name>
    <dbReference type="NCBI Taxonomy" id="307492"/>
    <lineage>
        <taxon>Eukaryota</taxon>
        <taxon>Metazoa</taxon>
        <taxon>Ecdysozoa</taxon>
        <taxon>Arthropoda</taxon>
        <taxon>Hexapoda</taxon>
        <taxon>Insecta</taxon>
        <taxon>Pterygota</taxon>
        <taxon>Neoptera</taxon>
        <taxon>Paraneoptera</taxon>
        <taxon>Hemiptera</taxon>
        <taxon>Sternorrhyncha</taxon>
        <taxon>Aphidomorpha</taxon>
        <taxon>Aphidoidea</taxon>
        <taxon>Aphididae</taxon>
        <taxon>Aphidini</taxon>
        <taxon>Aphis</taxon>
        <taxon>Aphis</taxon>
    </lineage>
</organism>
<comment type="caution">
    <text evidence="7">The sequence shown here is derived from an EMBL/GenBank/DDBJ whole genome shotgun (WGS) entry which is preliminary data.</text>
</comment>
<dbReference type="GO" id="GO:0005774">
    <property type="term" value="C:vacuolar membrane"/>
    <property type="evidence" value="ECO:0007669"/>
    <property type="project" value="TreeGrafter"/>
</dbReference>
<evidence type="ECO:0000256" key="1">
    <source>
        <dbReference type="ARBA" id="ARBA00004141"/>
    </source>
</evidence>
<keyword evidence="3 5" id="KW-1133">Transmembrane helix</keyword>
<evidence type="ECO:0000256" key="4">
    <source>
        <dbReference type="ARBA" id="ARBA00023136"/>
    </source>
</evidence>
<dbReference type="OrthoDB" id="1684102at2759"/>
<keyword evidence="4 5" id="KW-0472">Membrane</keyword>
<feature type="transmembrane region" description="Helical" evidence="5">
    <location>
        <begin position="316"/>
        <end position="344"/>
    </location>
</feature>
<dbReference type="GO" id="GO:0015179">
    <property type="term" value="F:L-amino acid transmembrane transporter activity"/>
    <property type="evidence" value="ECO:0007669"/>
    <property type="project" value="TreeGrafter"/>
</dbReference>
<dbReference type="Proteomes" id="UP000478052">
    <property type="component" value="Unassembled WGS sequence"/>
</dbReference>
<feature type="transmembrane region" description="Helical" evidence="5">
    <location>
        <begin position="392"/>
        <end position="414"/>
    </location>
</feature>